<accession>A0A5J4V7S2</accession>
<dbReference type="EMBL" id="SNRW01009228">
    <property type="protein sequence ID" value="KAA6378311.1"/>
    <property type="molecule type" value="Genomic_DNA"/>
</dbReference>
<gene>
    <name evidence="1" type="ORF">EZS28_026161</name>
</gene>
<evidence type="ECO:0000313" key="2">
    <source>
        <dbReference type="Proteomes" id="UP000324800"/>
    </source>
</evidence>
<evidence type="ECO:0000313" key="1">
    <source>
        <dbReference type="EMBL" id="KAA6378311.1"/>
    </source>
</evidence>
<proteinExistence type="predicted"/>
<sequence>MDLANKANSEYDSSIFDVSVSSNPPAKATFNDSDLAYPPFNRIIYALLFPYSYTELRQYPLYSRIS</sequence>
<protein>
    <submittedName>
        <fullName evidence="1">Uncharacterized protein</fullName>
    </submittedName>
</protein>
<reference evidence="1 2" key="1">
    <citation type="submission" date="2019-03" db="EMBL/GenBank/DDBJ databases">
        <title>Single cell metagenomics reveals metabolic interactions within the superorganism composed of flagellate Streblomastix strix and complex community of Bacteroidetes bacteria on its surface.</title>
        <authorList>
            <person name="Treitli S.C."/>
            <person name="Kolisko M."/>
            <person name="Husnik F."/>
            <person name="Keeling P."/>
            <person name="Hampl V."/>
        </authorList>
    </citation>
    <scope>NUCLEOTIDE SEQUENCE [LARGE SCALE GENOMIC DNA]</scope>
    <source>
        <strain evidence="1">ST1C</strain>
    </source>
</reference>
<dbReference type="Proteomes" id="UP000324800">
    <property type="component" value="Unassembled WGS sequence"/>
</dbReference>
<dbReference type="AlphaFoldDB" id="A0A5J4V7S2"/>
<organism evidence="1 2">
    <name type="scientific">Streblomastix strix</name>
    <dbReference type="NCBI Taxonomy" id="222440"/>
    <lineage>
        <taxon>Eukaryota</taxon>
        <taxon>Metamonada</taxon>
        <taxon>Preaxostyla</taxon>
        <taxon>Oxymonadida</taxon>
        <taxon>Streblomastigidae</taxon>
        <taxon>Streblomastix</taxon>
    </lineage>
</organism>
<name>A0A5J4V7S2_9EUKA</name>
<comment type="caution">
    <text evidence="1">The sequence shown here is derived from an EMBL/GenBank/DDBJ whole genome shotgun (WGS) entry which is preliminary data.</text>
</comment>